<feature type="compositionally biased region" description="Basic and acidic residues" evidence="6">
    <location>
        <begin position="7"/>
        <end position="35"/>
    </location>
</feature>
<dbReference type="Pfam" id="PF13450">
    <property type="entry name" value="NAD_binding_8"/>
    <property type="match status" value="1"/>
</dbReference>
<organism evidence="7 8">
    <name type="scientific">Cudoniella acicularis</name>
    <dbReference type="NCBI Taxonomy" id="354080"/>
    <lineage>
        <taxon>Eukaryota</taxon>
        <taxon>Fungi</taxon>
        <taxon>Dikarya</taxon>
        <taxon>Ascomycota</taxon>
        <taxon>Pezizomycotina</taxon>
        <taxon>Leotiomycetes</taxon>
        <taxon>Helotiales</taxon>
        <taxon>Tricladiaceae</taxon>
        <taxon>Cudoniella</taxon>
    </lineage>
</organism>
<keyword evidence="4" id="KW-0560">Oxidoreductase</keyword>
<dbReference type="SUPFAM" id="SSF51905">
    <property type="entry name" value="FAD/NAD(P)-binding domain"/>
    <property type="match status" value="1"/>
</dbReference>
<proteinExistence type="predicted"/>
<comment type="cofactor">
    <cofactor evidence="1">
        <name>FAD</name>
        <dbReference type="ChEBI" id="CHEBI:57692"/>
    </cofactor>
</comment>
<name>A0A8H4RUP3_9HELO</name>
<dbReference type="GO" id="GO:0004497">
    <property type="term" value="F:monooxygenase activity"/>
    <property type="evidence" value="ECO:0007669"/>
    <property type="project" value="UniProtKB-KW"/>
</dbReference>
<accession>A0A8H4RUP3</accession>
<dbReference type="PRINTS" id="PR00420">
    <property type="entry name" value="RNGMNOXGNASE"/>
</dbReference>
<comment type="caution">
    <text evidence="7">The sequence shown here is derived from an EMBL/GenBank/DDBJ whole genome shotgun (WGS) entry which is preliminary data.</text>
</comment>
<evidence type="ECO:0000256" key="4">
    <source>
        <dbReference type="ARBA" id="ARBA00023002"/>
    </source>
</evidence>
<protein>
    <recommendedName>
        <fullName evidence="9">FAD-binding domain-containing protein</fullName>
    </recommendedName>
</protein>
<evidence type="ECO:0000256" key="3">
    <source>
        <dbReference type="ARBA" id="ARBA00022827"/>
    </source>
</evidence>
<gene>
    <name evidence="7" type="ORF">G7Y89_g1739</name>
</gene>
<dbReference type="Gene3D" id="3.50.50.60">
    <property type="entry name" value="FAD/NAD(P)-binding domain"/>
    <property type="match status" value="1"/>
</dbReference>
<dbReference type="AlphaFoldDB" id="A0A8H4RUP3"/>
<keyword evidence="5" id="KW-0503">Monooxygenase</keyword>
<evidence type="ECO:0000256" key="6">
    <source>
        <dbReference type="SAM" id="MobiDB-lite"/>
    </source>
</evidence>
<sequence length="507" mass="56866">MVSSLDTSKRKPELQPSTLHKDELAQKENFARRDTGLSAAIQPSESHSIYDPAKMPTTPPQSSSSSSITLFSWSAPPSRTSHEPVLRVAVVGGGLSGLCLGQLLHSAPNVQVTVYERNVNSVDRLFGYRVMLSSFVLKKLHATLRKDIWARVVASIGVQPLDGQELAFLKSDGQRMFAFDADEVRDSYSVSRWLLRKALLHGSQDFVRFGKSFERYEKLQNNAIRVYFEDGSTDECDLLVGADGIGSRVRKQLVPEAKIAESDLAVIYFKIPLTPATEKLLLTESGSMTFTQHNQNIVLHPWMNQKRHWATLYDEYDIGTDESFITFGYGGPRSEFLNQSKPISKLSSEELKLECIMRARGNPNIHPNFVALAEQCIINTAYVHVVKDCQAIKRWNTDSVTLIGDSVFNISTMLGKGANCALLDALDLSDALQKPSMLIPSMRNTELHQAATENVKRRTRERQRSALMQSFVYFGDSKLKEFCKFYGLKMALGWIDDPRAKDFHSSK</sequence>
<evidence type="ECO:0008006" key="9">
    <source>
        <dbReference type="Google" id="ProtNLM"/>
    </source>
</evidence>
<evidence type="ECO:0000256" key="2">
    <source>
        <dbReference type="ARBA" id="ARBA00022630"/>
    </source>
</evidence>
<evidence type="ECO:0000256" key="1">
    <source>
        <dbReference type="ARBA" id="ARBA00001974"/>
    </source>
</evidence>
<evidence type="ECO:0000256" key="5">
    <source>
        <dbReference type="ARBA" id="ARBA00023033"/>
    </source>
</evidence>
<dbReference type="EMBL" id="JAAMPI010000070">
    <property type="protein sequence ID" value="KAF4636347.1"/>
    <property type="molecule type" value="Genomic_DNA"/>
</dbReference>
<keyword evidence="3" id="KW-0274">FAD</keyword>
<evidence type="ECO:0000313" key="7">
    <source>
        <dbReference type="EMBL" id="KAF4636347.1"/>
    </source>
</evidence>
<keyword evidence="2" id="KW-0285">Flavoprotein</keyword>
<keyword evidence="8" id="KW-1185">Reference proteome</keyword>
<dbReference type="InterPro" id="IPR036188">
    <property type="entry name" value="FAD/NAD-bd_sf"/>
</dbReference>
<dbReference type="PANTHER" id="PTHR47178">
    <property type="entry name" value="MONOOXYGENASE, FAD-BINDING"/>
    <property type="match status" value="1"/>
</dbReference>
<dbReference type="Proteomes" id="UP000566819">
    <property type="component" value="Unassembled WGS sequence"/>
</dbReference>
<reference evidence="7 8" key="1">
    <citation type="submission" date="2020-03" db="EMBL/GenBank/DDBJ databases">
        <title>Draft Genome Sequence of Cudoniella acicularis.</title>
        <authorList>
            <person name="Buettner E."/>
            <person name="Kellner H."/>
        </authorList>
    </citation>
    <scope>NUCLEOTIDE SEQUENCE [LARGE SCALE GENOMIC DNA]</scope>
    <source>
        <strain evidence="7 8">DSM 108380</strain>
    </source>
</reference>
<dbReference type="OrthoDB" id="655030at2759"/>
<dbReference type="PANTHER" id="PTHR47178:SF5">
    <property type="entry name" value="FAD-BINDING DOMAIN-CONTAINING PROTEIN"/>
    <property type="match status" value="1"/>
</dbReference>
<feature type="region of interest" description="Disordered" evidence="6">
    <location>
        <begin position="1"/>
        <end position="69"/>
    </location>
</feature>
<evidence type="ECO:0000313" key="8">
    <source>
        <dbReference type="Proteomes" id="UP000566819"/>
    </source>
</evidence>